<sequence>MTWNTCPGDPSRLIQSARVHFKTFNLPILHPCHRPSQLLPDDWDFGQTCSTFSASTSQRVMLTRVTVRRPVPVS</sequence>
<reference evidence="2" key="1">
    <citation type="journal article" date="2011" name="Nat. Biotechnol.">
        <title>The genomic sequence of the Chinese hamster ovary (CHO)-K1 cell line.</title>
        <authorList>
            <person name="Xu X."/>
            <person name="Nagarajan H."/>
            <person name="Lewis N.E."/>
            <person name="Pan S."/>
            <person name="Cai Z."/>
            <person name="Liu X."/>
            <person name="Chen W."/>
            <person name="Xie M."/>
            <person name="Wang W."/>
            <person name="Hammond S."/>
            <person name="Andersen M.R."/>
            <person name="Neff N."/>
            <person name="Passarelli B."/>
            <person name="Koh W."/>
            <person name="Fan H.C."/>
            <person name="Wang J."/>
            <person name="Gui Y."/>
            <person name="Lee K.H."/>
            <person name="Betenbaugh M.J."/>
            <person name="Quake S.R."/>
            <person name="Famili I."/>
            <person name="Palsson B.O."/>
            <person name="Wang J."/>
        </authorList>
    </citation>
    <scope>NUCLEOTIDE SEQUENCE [LARGE SCALE GENOMIC DNA]</scope>
    <source>
        <strain evidence="2">CHO K1 cell line</strain>
    </source>
</reference>
<organism evidence="1 2">
    <name type="scientific">Cricetulus griseus</name>
    <name type="common">Chinese hamster</name>
    <name type="synonym">Cricetulus barabensis griseus</name>
    <dbReference type="NCBI Taxonomy" id="10029"/>
    <lineage>
        <taxon>Eukaryota</taxon>
        <taxon>Metazoa</taxon>
        <taxon>Chordata</taxon>
        <taxon>Craniata</taxon>
        <taxon>Vertebrata</taxon>
        <taxon>Euteleostomi</taxon>
        <taxon>Mammalia</taxon>
        <taxon>Eutheria</taxon>
        <taxon>Euarchontoglires</taxon>
        <taxon>Glires</taxon>
        <taxon>Rodentia</taxon>
        <taxon>Myomorpha</taxon>
        <taxon>Muroidea</taxon>
        <taxon>Cricetidae</taxon>
        <taxon>Cricetinae</taxon>
        <taxon>Cricetulus</taxon>
    </lineage>
</organism>
<protein>
    <submittedName>
        <fullName evidence="1">Uncharacterized protein</fullName>
    </submittedName>
</protein>
<dbReference type="Proteomes" id="UP000001075">
    <property type="component" value="Unassembled WGS sequence"/>
</dbReference>
<gene>
    <name evidence="1" type="ORF">I79_026110</name>
</gene>
<dbReference type="EMBL" id="JH022306">
    <property type="protein sequence ID" value="EGV91251.1"/>
    <property type="molecule type" value="Genomic_DNA"/>
</dbReference>
<evidence type="ECO:0000313" key="1">
    <source>
        <dbReference type="EMBL" id="EGV91251.1"/>
    </source>
</evidence>
<name>G3IQ22_CRIGR</name>
<accession>G3IQ22</accession>
<dbReference type="InParanoid" id="G3IQ22"/>
<dbReference type="AlphaFoldDB" id="G3IQ22"/>
<evidence type="ECO:0000313" key="2">
    <source>
        <dbReference type="Proteomes" id="UP000001075"/>
    </source>
</evidence>
<proteinExistence type="predicted"/>